<dbReference type="AlphaFoldDB" id="A0AA42CSA0"/>
<dbReference type="InterPro" id="IPR050679">
    <property type="entry name" value="Bact_HTH_transcr_reg"/>
</dbReference>
<feature type="non-terminal residue" evidence="2">
    <location>
        <position position="1"/>
    </location>
</feature>
<evidence type="ECO:0000313" key="2">
    <source>
        <dbReference type="EMBL" id="MCW6513280.1"/>
    </source>
</evidence>
<dbReference type="SUPFAM" id="SSF64288">
    <property type="entry name" value="Chorismate lyase-like"/>
    <property type="match status" value="1"/>
</dbReference>
<dbReference type="Proteomes" id="UP001165667">
    <property type="component" value="Unassembled WGS sequence"/>
</dbReference>
<proteinExistence type="predicted"/>
<sequence>RTAVAHRVEKPVSLFAGFSQDMRARGLRPGSIWLGRETGPALPAEAFALSLSPGAPVCRLRRLRTADDVAIALELSIVPVRFLPDPSMVDDSLYAALERRGTVPVRALQRMRATVAGRAEADRLGVQPGAPLLDMERRCFNEAGDTVEFCHSLYRGDLYDLLVELS</sequence>
<dbReference type="Gene3D" id="3.40.1410.10">
    <property type="entry name" value="Chorismate lyase-like"/>
    <property type="match status" value="1"/>
</dbReference>
<name>A0AA42CSA0_9HYPH</name>
<dbReference type="GO" id="GO:0003677">
    <property type="term" value="F:DNA binding"/>
    <property type="evidence" value="ECO:0007669"/>
    <property type="project" value="InterPro"/>
</dbReference>
<keyword evidence="3" id="KW-1185">Reference proteome</keyword>
<dbReference type="InterPro" id="IPR011663">
    <property type="entry name" value="UTRA"/>
</dbReference>
<evidence type="ECO:0000313" key="3">
    <source>
        <dbReference type="Proteomes" id="UP001165667"/>
    </source>
</evidence>
<dbReference type="RefSeq" id="WP_282589652.1">
    <property type="nucleotide sequence ID" value="NZ_JAMOIM010000148.1"/>
</dbReference>
<reference evidence="2" key="1">
    <citation type="submission" date="2022-05" db="EMBL/GenBank/DDBJ databases">
        <authorList>
            <person name="Pankratov T."/>
        </authorList>
    </citation>
    <scope>NUCLEOTIDE SEQUENCE</scope>
    <source>
        <strain evidence="2">BP6-180914</strain>
    </source>
</reference>
<protein>
    <submittedName>
        <fullName evidence="2">GntR family transcriptional regulator</fullName>
    </submittedName>
</protein>
<organism evidence="2 3">
    <name type="scientific">Lichenifustis flavocetrariae</name>
    <dbReference type="NCBI Taxonomy" id="2949735"/>
    <lineage>
        <taxon>Bacteria</taxon>
        <taxon>Pseudomonadati</taxon>
        <taxon>Pseudomonadota</taxon>
        <taxon>Alphaproteobacteria</taxon>
        <taxon>Hyphomicrobiales</taxon>
        <taxon>Lichenihabitantaceae</taxon>
        <taxon>Lichenifustis</taxon>
    </lineage>
</organism>
<dbReference type="Pfam" id="PF07702">
    <property type="entry name" value="UTRA"/>
    <property type="match status" value="1"/>
</dbReference>
<dbReference type="EMBL" id="JAMOIM010000148">
    <property type="protein sequence ID" value="MCW6513280.1"/>
    <property type="molecule type" value="Genomic_DNA"/>
</dbReference>
<dbReference type="InterPro" id="IPR028978">
    <property type="entry name" value="Chorismate_lyase_/UTRA_dom_sf"/>
</dbReference>
<gene>
    <name evidence="2" type="ORF">M8523_36250</name>
</gene>
<comment type="caution">
    <text evidence="2">The sequence shown here is derived from an EMBL/GenBank/DDBJ whole genome shotgun (WGS) entry which is preliminary data.</text>
</comment>
<dbReference type="SMART" id="SM00866">
    <property type="entry name" value="UTRA"/>
    <property type="match status" value="1"/>
</dbReference>
<dbReference type="PANTHER" id="PTHR44846:SF1">
    <property type="entry name" value="MANNOSYL-D-GLYCERATE TRANSPORT_METABOLISM SYSTEM REPRESSOR MNGR-RELATED"/>
    <property type="match status" value="1"/>
</dbReference>
<accession>A0AA42CSA0</accession>
<dbReference type="PANTHER" id="PTHR44846">
    <property type="entry name" value="MANNOSYL-D-GLYCERATE TRANSPORT/METABOLISM SYSTEM REPRESSOR MNGR-RELATED"/>
    <property type="match status" value="1"/>
</dbReference>
<dbReference type="GO" id="GO:0045892">
    <property type="term" value="P:negative regulation of DNA-templated transcription"/>
    <property type="evidence" value="ECO:0007669"/>
    <property type="project" value="TreeGrafter"/>
</dbReference>
<evidence type="ECO:0000259" key="1">
    <source>
        <dbReference type="SMART" id="SM00866"/>
    </source>
</evidence>
<feature type="domain" description="UbiC transcription regulator-associated" evidence="1">
    <location>
        <begin position="24"/>
        <end position="160"/>
    </location>
</feature>